<dbReference type="PRINTS" id="PR00067">
    <property type="entry name" value="CATALASE"/>
</dbReference>
<dbReference type="GO" id="GO:0042744">
    <property type="term" value="P:hydrogen peroxide catabolic process"/>
    <property type="evidence" value="ECO:0007669"/>
    <property type="project" value="TreeGrafter"/>
</dbReference>
<dbReference type="PANTHER" id="PTHR11465">
    <property type="entry name" value="CATALASE"/>
    <property type="match status" value="1"/>
</dbReference>
<dbReference type="PROSITE" id="PS51402">
    <property type="entry name" value="CATALASE_3"/>
    <property type="match status" value="1"/>
</dbReference>
<sequence length="545" mass="62371">MQWVVLLCFIGLTKGAKGYQNVTIDAVPLQIRQFKTEHPLPIGVLTTTVGAPIDIRNTKSENSDVFVNDYFYDSQFHIDFERIAERVVHSKAIGAFGYFEVTNDVSEYTSADTFNGIGKKTPVFGRFSTARQNLGGPELGRENKGLSLKMYTKEGNLDFLCLHTPVFEYIDPVDFTPFVRANRRNPKTNMFDMTMAWDFLTLKPTVLHPLLWRFSDYGIPYGYRKMDIFPIHAYELNNKHGDRYLAKFNFRTELGLDNLTNAEAQAIASQEPEFFSKDLYNAIANKNYPSWRLEIDIMPLEQAKKLDYNPFDVNRLWKRGTFKTVTIGRLVFDKHSDNHFRDTEQSAFSPSNLVPGIPGPADLMFKARRAAYIHAHANRVGINVENVRINRPIYRKTYVRDGSPPVTDNMNDAPNYYPNTFNGPVPIVDKSRPSEKLIVLDKTSIDFEPLSYFYNHILENDAHRQRMADNTAASLVLVDIEVVKKSIKLLYLADPDLGRKVTQSYKEQRRIANAAAKLDARTRYQPIAQSISELSQYILKATINL</sequence>
<evidence type="ECO:0000256" key="8">
    <source>
        <dbReference type="SAM" id="SignalP"/>
    </source>
</evidence>
<keyword evidence="4 7" id="KW-0479">Metal-binding</keyword>
<name>A0A9N9WCX6_9NEOP</name>
<dbReference type="GO" id="GO:0042542">
    <property type="term" value="P:response to hydrogen peroxide"/>
    <property type="evidence" value="ECO:0007669"/>
    <property type="project" value="TreeGrafter"/>
</dbReference>
<dbReference type="Pfam" id="PF00199">
    <property type="entry name" value="Catalase"/>
    <property type="match status" value="1"/>
</dbReference>
<dbReference type="OrthoDB" id="6880011at2759"/>
<evidence type="ECO:0000256" key="2">
    <source>
        <dbReference type="ARBA" id="ARBA00022559"/>
    </source>
</evidence>
<dbReference type="InterPro" id="IPR018028">
    <property type="entry name" value="Catalase"/>
</dbReference>
<dbReference type="InterPro" id="IPR020835">
    <property type="entry name" value="Catalase_sf"/>
</dbReference>
<dbReference type="EMBL" id="OU893349">
    <property type="protein sequence ID" value="CAG9787896.1"/>
    <property type="molecule type" value="Genomic_DNA"/>
</dbReference>
<evidence type="ECO:0000256" key="3">
    <source>
        <dbReference type="ARBA" id="ARBA00022617"/>
    </source>
</evidence>
<dbReference type="GO" id="GO:0005777">
    <property type="term" value="C:peroxisome"/>
    <property type="evidence" value="ECO:0007669"/>
    <property type="project" value="TreeGrafter"/>
</dbReference>
<evidence type="ECO:0000259" key="9">
    <source>
        <dbReference type="SMART" id="SM01060"/>
    </source>
</evidence>
<keyword evidence="5" id="KW-0560">Oxidoreductase</keyword>
<dbReference type="Gene3D" id="2.40.180.10">
    <property type="entry name" value="Catalase core domain"/>
    <property type="match status" value="1"/>
</dbReference>
<dbReference type="GO" id="GO:0004096">
    <property type="term" value="F:catalase activity"/>
    <property type="evidence" value="ECO:0007669"/>
    <property type="project" value="InterPro"/>
</dbReference>
<feature type="domain" description="Catalase core" evidence="9">
    <location>
        <begin position="46"/>
        <end position="425"/>
    </location>
</feature>
<dbReference type="SUPFAM" id="SSF56634">
    <property type="entry name" value="Heme-dependent catalase-like"/>
    <property type="match status" value="1"/>
</dbReference>
<dbReference type="Proteomes" id="UP001153714">
    <property type="component" value="Chromosome 18"/>
</dbReference>
<evidence type="ECO:0000313" key="10">
    <source>
        <dbReference type="EMBL" id="CAG9787896.1"/>
    </source>
</evidence>
<keyword evidence="6 7" id="KW-0408">Iron</keyword>
<dbReference type="AlphaFoldDB" id="A0A9N9WCX6"/>
<accession>A0A9N9WCX6</accession>
<dbReference type="GO" id="GO:0005739">
    <property type="term" value="C:mitochondrion"/>
    <property type="evidence" value="ECO:0007669"/>
    <property type="project" value="TreeGrafter"/>
</dbReference>
<dbReference type="InterPro" id="IPR024711">
    <property type="entry name" value="Catalase_clade1/3"/>
</dbReference>
<dbReference type="PIRSF" id="PIRSF038928">
    <property type="entry name" value="Catalase_clade1-3"/>
    <property type="match status" value="1"/>
</dbReference>
<evidence type="ECO:0000256" key="4">
    <source>
        <dbReference type="ARBA" id="ARBA00022723"/>
    </source>
</evidence>
<comment type="similarity">
    <text evidence="1">Belongs to the catalase family.</text>
</comment>
<feature type="binding site" description="axial binding residue" evidence="7">
    <location>
        <position position="372"/>
    </location>
    <ligand>
        <name>heme</name>
        <dbReference type="ChEBI" id="CHEBI:30413"/>
    </ligand>
    <ligandPart>
        <name>Fe</name>
        <dbReference type="ChEBI" id="CHEBI:18248"/>
    </ligandPart>
</feature>
<organism evidence="10 11">
    <name type="scientific">Diatraea saccharalis</name>
    <name type="common">sugarcane borer</name>
    <dbReference type="NCBI Taxonomy" id="40085"/>
    <lineage>
        <taxon>Eukaryota</taxon>
        <taxon>Metazoa</taxon>
        <taxon>Ecdysozoa</taxon>
        <taxon>Arthropoda</taxon>
        <taxon>Hexapoda</taxon>
        <taxon>Insecta</taxon>
        <taxon>Pterygota</taxon>
        <taxon>Neoptera</taxon>
        <taxon>Endopterygota</taxon>
        <taxon>Lepidoptera</taxon>
        <taxon>Glossata</taxon>
        <taxon>Ditrysia</taxon>
        <taxon>Pyraloidea</taxon>
        <taxon>Crambidae</taxon>
        <taxon>Crambinae</taxon>
        <taxon>Diatraea</taxon>
    </lineage>
</organism>
<keyword evidence="2" id="KW-0575">Peroxidase</keyword>
<reference evidence="10" key="2">
    <citation type="submission" date="2022-10" db="EMBL/GenBank/DDBJ databases">
        <authorList>
            <consortium name="ENA_rothamsted_submissions"/>
            <consortium name="culmorum"/>
            <person name="King R."/>
        </authorList>
    </citation>
    <scope>NUCLEOTIDE SEQUENCE</scope>
</reference>
<dbReference type="PANTHER" id="PTHR11465:SF9">
    <property type="entry name" value="CATALASE"/>
    <property type="match status" value="1"/>
</dbReference>
<dbReference type="InterPro" id="IPR011614">
    <property type="entry name" value="Catalase_core"/>
</dbReference>
<gene>
    <name evidence="10" type="ORF">DIATSA_LOCUS5743</name>
</gene>
<keyword evidence="8" id="KW-0732">Signal</keyword>
<keyword evidence="11" id="KW-1185">Reference proteome</keyword>
<evidence type="ECO:0000256" key="1">
    <source>
        <dbReference type="ARBA" id="ARBA00005329"/>
    </source>
</evidence>
<evidence type="ECO:0000256" key="5">
    <source>
        <dbReference type="ARBA" id="ARBA00023002"/>
    </source>
</evidence>
<reference evidence="10" key="1">
    <citation type="submission" date="2021-12" db="EMBL/GenBank/DDBJ databases">
        <authorList>
            <person name="King R."/>
        </authorList>
    </citation>
    <scope>NUCLEOTIDE SEQUENCE</scope>
</reference>
<evidence type="ECO:0000256" key="7">
    <source>
        <dbReference type="PIRSR" id="PIRSR038928-2"/>
    </source>
</evidence>
<evidence type="ECO:0000313" key="11">
    <source>
        <dbReference type="Proteomes" id="UP001153714"/>
    </source>
</evidence>
<protein>
    <recommendedName>
        <fullName evidence="9">Catalase core domain-containing protein</fullName>
    </recommendedName>
</protein>
<comment type="cofactor">
    <cofactor evidence="7">
        <name>heme</name>
        <dbReference type="ChEBI" id="CHEBI:30413"/>
    </cofactor>
</comment>
<dbReference type="SMART" id="SM01060">
    <property type="entry name" value="Catalase"/>
    <property type="match status" value="1"/>
</dbReference>
<evidence type="ECO:0000256" key="6">
    <source>
        <dbReference type="ARBA" id="ARBA00023004"/>
    </source>
</evidence>
<proteinExistence type="inferred from homology"/>
<feature type="signal peptide" evidence="8">
    <location>
        <begin position="1"/>
        <end position="15"/>
    </location>
</feature>
<dbReference type="GO" id="GO:0020037">
    <property type="term" value="F:heme binding"/>
    <property type="evidence" value="ECO:0007669"/>
    <property type="project" value="InterPro"/>
</dbReference>
<dbReference type="GO" id="GO:0046872">
    <property type="term" value="F:metal ion binding"/>
    <property type="evidence" value="ECO:0007669"/>
    <property type="project" value="UniProtKB-KW"/>
</dbReference>
<feature type="chain" id="PRO_5040412449" description="Catalase core domain-containing protein" evidence="8">
    <location>
        <begin position="16"/>
        <end position="545"/>
    </location>
</feature>
<keyword evidence="3 7" id="KW-0349">Heme</keyword>